<evidence type="ECO:0000256" key="1">
    <source>
        <dbReference type="SAM" id="MobiDB-lite"/>
    </source>
</evidence>
<dbReference type="SMART" id="SM00248">
    <property type="entry name" value="ANK"/>
    <property type="match status" value="6"/>
</dbReference>
<sequence>MGSEAILKEPYRAAMKGKWDRMINYYKKHSEYLLSPLTASKETALHIAVCSKQEQPLKDLLEIMKENELPLPETEFLKKTNKFDNTVLHEATIYGNNKAVKLLVERCPELLSVPNKFGETPLFTAAGFAETEIVKFLIRSKRGQCEDDDGLLLPIHRQRTVDNLSILSAAIIGQNFETALLLLDLDQSLASLKDRNQISTLQLLAEMPAAFESEFPMGVFERLIYYCMPTPTTLLDLTILPIYSCLNTMDIHIHIYVYNLNSKLCCRPSSARLPNQRGGILKYLKVPKGCWLEGIWKKKKKHVFALRFAKSLIEKDESFESEGEEGQEGKQTVLLSSQITTGDQNKEEEGQTSKITSEAKEIKNVQCPTAQTSLIKSSLTIKVESPLFTATRRGIEKIVEMIIKKHPHAIENHNKEGQSILDMAVMYRQKKIFDFLKQQKIPLARMRRVVDSKGNTLLHHVAEKGKNSGVTKPGPALQLQEELQWFEQVQKLIPSNYVPLLNDEGMTARECFENTHKEPLKEAQRWIKETSQSCSTVAALVATVVFAAAYTVPGGSDENGKPNFINSPYFLIFTVSDVVSLASSLTSLVVFLSLLTSPIELQDFHISLPRKLIVGFTFLFFSVITTMLSFGATILILIQSERKLTTLLLSIASFLPVLVFGIMQFRLYVSFMGSTYNILKIAWKAHSSSLVPCLPWGKKLRRED</sequence>
<organism evidence="4 5">
    <name type="scientific">Populus trichocarpa</name>
    <name type="common">Western balsam poplar</name>
    <name type="synonym">Populus balsamifera subsp. trichocarpa</name>
    <dbReference type="NCBI Taxonomy" id="3694"/>
    <lineage>
        <taxon>Eukaryota</taxon>
        <taxon>Viridiplantae</taxon>
        <taxon>Streptophyta</taxon>
        <taxon>Embryophyta</taxon>
        <taxon>Tracheophyta</taxon>
        <taxon>Spermatophyta</taxon>
        <taxon>Magnoliopsida</taxon>
        <taxon>eudicotyledons</taxon>
        <taxon>Gunneridae</taxon>
        <taxon>Pentapetalae</taxon>
        <taxon>rosids</taxon>
        <taxon>fabids</taxon>
        <taxon>Malpighiales</taxon>
        <taxon>Salicaceae</taxon>
        <taxon>Saliceae</taxon>
        <taxon>Populus</taxon>
    </lineage>
</organism>
<feature type="transmembrane region" description="Helical" evidence="2">
    <location>
        <begin position="644"/>
        <end position="665"/>
    </location>
</feature>
<evidence type="ECO:0000256" key="2">
    <source>
        <dbReference type="SAM" id="Phobius"/>
    </source>
</evidence>
<keyword evidence="2" id="KW-0472">Membrane</keyword>
<protein>
    <recommendedName>
        <fullName evidence="3">PGG domain-containing protein</fullName>
    </recommendedName>
</protein>
<dbReference type="FunFam" id="1.25.40.20:FF:000973">
    <property type="entry name" value="Uncharacterized protein"/>
    <property type="match status" value="1"/>
</dbReference>
<evidence type="ECO:0000313" key="4">
    <source>
        <dbReference type="EMBL" id="PNT11413.1"/>
    </source>
</evidence>
<feature type="compositionally biased region" description="Basic and acidic residues" evidence="1">
    <location>
        <begin position="344"/>
        <end position="357"/>
    </location>
</feature>
<dbReference type="Pfam" id="PF13962">
    <property type="entry name" value="PGG"/>
    <property type="match status" value="1"/>
</dbReference>
<dbReference type="Gene3D" id="1.25.40.20">
    <property type="entry name" value="Ankyrin repeat-containing domain"/>
    <property type="match status" value="2"/>
</dbReference>
<dbReference type="PANTHER" id="PTHR24177:SF331">
    <property type="entry name" value="PGG DOMAIN-CONTAINING PROTEIN"/>
    <property type="match status" value="1"/>
</dbReference>
<name>A0A2K1YEF7_POPTR</name>
<dbReference type="EMBL" id="CM009300">
    <property type="protein sequence ID" value="PNT11413.1"/>
    <property type="molecule type" value="Genomic_DNA"/>
</dbReference>
<proteinExistence type="predicted"/>
<keyword evidence="2" id="KW-1133">Transmembrane helix</keyword>
<evidence type="ECO:0000259" key="3">
    <source>
        <dbReference type="Pfam" id="PF13962"/>
    </source>
</evidence>
<keyword evidence="5" id="KW-1185">Reference proteome</keyword>
<feature type="region of interest" description="Disordered" evidence="1">
    <location>
        <begin position="319"/>
        <end position="357"/>
    </location>
</feature>
<gene>
    <name evidence="4" type="ORF">POPTR_011G019500</name>
</gene>
<dbReference type="AlphaFoldDB" id="A0A2K1YEF7"/>
<evidence type="ECO:0000313" key="5">
    <source>
        <dbReference type="Proteomes" id="UP000006729"/>
    </source>
</evidence>
<dbReference type="PANTHER" id="PTHR24177">
    <property type="entry name" value="CASKIN"/>
    <property type="match status" value="1"/>
</dbReference>
<dbReference type="Pfam" id="PF12796">
    <property type="entry name" value="Ank_2"/>
    <property type="match status" value="1"/>
</dbReference>
<dbReference type="InterPro" id="IPR036770">
    <property type="entry name" value="Ankyrin_rpt-contain_sf"/>
</dbReference>
<keyword evidence="2" id="KW-0812">Transmembrane</keyword>
<dbReference type="SUPFAM" id="SSF48403">
    <property type="entry name" value="Ankyrin repeat"/>
    <property type="match status" value="1"/>
</dbReference>
<feature type="domain" description="PGG" evidence="3">
    <location>
        <begin position="525"/>
        <end position="635"/>
    </location>
</feature>
<feature type="transmembrane region" description="Helical" evidence="2">
    <location>
        <begin position="568"/>
        <end position="592"/>
    </location>
</feature>
<accession>A0A2K1YEF7</accession>
<dbReference type="Proteomes" id="UP000006729">
    <property type="component" value="Chromosome 11"/>
</dbReference>
<dbReference type="InterPro" id="IPR002110">
    <property type="entry name" value="Ankyrin_rpt"/>
</dbReference>
<dbReference type="InterPro" id="IPR026961">
    <property type="entry name" value="PGG_dom"/>
</dbReference>
<feature type="transmembrane region" description="Helical" evidence="2">
    <location>
        <begin position="612"/>
        <end position="637"/>
    </location>
</feature>
<feature type="compositionally biased region" description="Polar residues" evidence="1">
    <location>
        <begin position="333"/>
        <end position="343"/>
    </location>
</feature>
<reference evidence="4 5" key="1">
    <citation type="journal article" date="2006" name="Science">
        <title>The genome of black cottonwood, Populus trichocarpa (Torr. &amp; Gray).</title>
        <authorList>
            <person name="Tuskan G.A."/>
            <person name="Difazio S."/>
            <person name="Jansson S."/>
            <person name="Bohlmann J."/>
            <person name="Grigoriev I."/>
            <person name="Hellsten U."/>
            <person name="Putnam N."/>
            <person name="Ralph S."/>
            <person name="Rombauts S."/>
            <person name="Salamov A."/>
            <person name="Schein J."/>
            <person name="Sterck L."/>
            <person name="Aerts A."/>
            <person name="Bhalerao R.R."/>
            <person name="Bhalerao R.P."/>
            <person name="Blaudez D."/>
            <person name="Boerjan W."/>
            <person name="Brun A."/>
            <person name="Brunner A."/>
            <person name="Busov V."/>
            <person name="Campbell M."/>
            <person name="Carlson J."/>
            <person name="Chalot M."/>
            <person name="Chapman J."/>
            <person name="Chen G.L."/>
            <person name="Cooper D."/>
            <person name="Coutinho P.M."/>
            <person name="Couturier J."/>
            <person name="Covert S."/>
            <person name="Cronk Q."/>
            <person name="Cunningham R."/>
            <person name="Davis J."/>
            <person name="Degroeve S."/>
            <person name="Dejardin A."/>
            <person name="Depamphilis C."/>
            <person name="Detter J."/>
            <person name="Dirks B."/>
            <person name="Dubchak I."/>
            <person name="Duplessis S."/>
            <person name="Ehlting J."/>
            <person name="Ellis B."/>
            <person name="Gendler K."/>
            <person name="Goodstein D."/>
            <person name="Gribskov M."/>
            <person name="Grimwood J."/>
            <person name="Groover A."/>
            <person name="Gunter L."/>
            <person name="Hamberger B."/>
            <person name="Heinze B."/>
            <person name="Helariutta Y."/>
            <person name="Henrissat B."/>
            <person name="Holligan D."/>
            <person name="Holt R."/>
            <person name="Huang W."/>
            <person name="Islam-Faridi N."/>
            <person name="Jones S."/>
            <person name="Jones-Rhoades M."/>
            <person name="Jorgensen R."/>
            <person name="Joshi C."/>
            <person name="Kangasjarvi J."/>
            <person name="Karlsson J."/>
            <person name="Kelleher C."/>
            <person name="Kirkpatrick R."/>
            <person name="Kirst M."/>
            <person name="Kohler A."/>
            <person name="Kalluri U."/>
            <person name="Larimer F."/>
            <person name="Leebens-Mack J."/>
            <person name="Leple J.C."/>
            <person name="Locascio P."/>
            <person name="Lou Y."/>
            <person name="Lucas S."/>
            <person name="Martin F."/>
            <person name="Montanini B."/>
            <person name="Napoli C."/>
            <person name="Nelson D.R."/>
            <person name="Nelson C."/>
            <person name="Nieminen K."/>
            <person name="Nilsson O."/>
            <person name="Pereda V."/>
            <person name="Peter G."/>
            <person name="Philippe R."/>
            <person name="Pilate G."/>
            <person name="Poliakov A."/>
            <person name="Razumovskaya J."/>
            <person name="Richardson P."/>
            <person name="Rinaldi C."/>
            <person name="Ritland K."/>
            <person name="Rouze P."/>
            <person name="Ryaboy D."/>
            <person name="Schmutz J."/>
            <person name="Schrader J."/>
            <person name="Segerman B."/>
            <person name="Shin H."/>
            <person name="Siddiqui A."/>
            <person name="Sterky F."/>
            <person name="Terry A."/>
            <person name="Tsai C.J."/>
            <person name="Uberbacher E."/>
            <person name="Unneberg P."/>
            <person name="Vahala J."/>
            <person name="Wall K."/>
            <person name="Wessler S."/>
            <person name="Yang G."/>
            <person name="Yin T."/>
            <person name="Douglas C."/>
            <person name="Marra M."/>
            <person name="Sandberg G."/>
            <person name="Van de Peer Y."/>
            <person name="Rokhsar D."/>
        </authorList>
    </citation>
    <scope>NUCLEOTIDE SEQUENCE [LARGE SCALE GENOMIC DNA]</scope>
    <source>
        <strain evidence="5">cv. Nisqually</strain>
    </source>
</reference>